<dbReference type="RefSeq" id="WP_086470443.1">
    <property type="nucleotide sequence ID" value="NZ_FXWK01000001.1"/>
</dbReference>
<reference evidence="3" key="1">
    <citation type="submission" date="2017-04" db="EMBL/GenBank/DDBJ databases">
        <authorList>
            <person name="Varghese N."/>
            <person name="Submissions S."/>
        </authorList>
    </citation>
    <scope>NUCLEOTIDE SEQUENCE [LARGE SCALE GENOMIC DNA]</scope>
</reference>
<keyword evidence="3" id="KW-1185">Reference proteome</keyword>
<dbReference type="OrthoDB" id="213472at2"/>
<sequence length="223" mass="24252">MKNTFAGHGRGYLEGPPRQVPGFASLHRMVEMLLAERVPEDGRALILGAGGGMELKALADAQPGWTFDGVDPSANMLELAAETVRPHTDRVRLHHGGIEAAPRGPFDGATCLLVFHFIEITERARILAGLRQRLRPGAPLVLMHISFPQAEPERSQWIARHAAYGAPPGTDPAHLAAAREAIGMRLTILSPDEEEAMLAEAGFERTSLFFAGLSFRGWVCYRG</sequence>
<dbReference type="CDD" id="cd02440">
    <property type="entry name" value="AdoMet_MTases"/>
    <property type="match status" value="1"/>
</dbReference>
<dbReference type="InterPro" id="IPR013217">
    <property type="entry name" value="Methyltransf_12"/>
</dbReference>
<dbReference type="SUPFAM" id="SSF53335">
    <property type="entry name" value="S-adenosyl-L-methionine-dependent methyltransferases"/>
    <property type="match status" value="1"/>
</dbReference>
<dbReference type="PANTHER" id="PTHR43464">
    <property type="entry name" value="METHYLTRANSFERASE"/>
    <property type="match status" value="1"/>
</dbReference>
<dbReference type="Proteomes" id="UP000194474">
    <property type="component" value="Unassembled WGS sequence"/>
</dbReference>
<dbReference type="InterPro" id="IPR029063">
    <property type="entry name" value="SAM-dependent_MTases_sf"/>
</dbReference>
<keyword evidence="2" id="KW-0808">Transferase</keyword>
<evidence type="ECO:0000313" key="3">
    <source>
        <dbReference type="Proteomes" id="UP000194474"/>
    </source>
</evidence>
<dbReference type="Gene3D" id="3.40.50.150">
    <property type="entry name" value="Vaccinia Virus protein VP39"/>
    <property type="match status" value="1"/>
</dbReference>
<dbReference type="GO" id="GO:0032259">
    <property type="term" value="P:methylation"/>
    <property type="evidence" value="ECO:0007669"/>
    <property type="project" value="UniProtKB-KW"/>
</dbReference>
<dbReference type="Pfam" id="PF08242">
    <property type="entry name" value="Methyltransf_12"/>
    <property type="match status" value="1"/>
</dbReference>
<organism evidence="2 3">
    <name type="scientific">Devosia lucknowensis</name>
    <dbReference type="NCBI Taxonomy" id="1096929"/>
    <lineage>
        <taxon>Bacteria</taxon>
        <taxon>Pseudomonadati</taxon>
        <taxon>Pseudomonadota</taxon>
        <taxon>Alphaproteobacteria</taxon>
        <taxon>Hyphomicrobiales</taxon>
        <taxon>Devosiaceae</taxon>
        <taxon>Devosia</taxon>
    </lineage>
</organism>
<evidence type="ECO:0000259" key="1">
    <source>
        <dbReference type="Pfam" id="PF08242"/>
    </source>
</evidence>
<accession>A0A1Y6FE90</accession>
<name>A0A1Y6FE90_9HYPH</name>
<keyword evidence="2" id="KW-0489">Methyltransferase</keyword>
<protein>
    <submittedName>
        <fullName evidence="2">tRNA (Cmo5U34)-methyltransferase</fullName>
    </submittedName>
</protein>
<dbReference type="PANTHER" id="PTHR43464:SF58">
    <property type="entry name" value="BLR7975 PROTEIN"/>
    <property type="match status" value="1"/>
</dbReference>
<dbReference type="EMBL" id="FXWK01000001">
    <property type="protein sequence ID" value="SMQ72969.1"/>
    <property type="molecule type" value="Genomic_DNA"/>
</dbReference>
<gene>
    <name evidence="2" type="ORF">SAMN06295905_2201</name>
</gene>
<proteinExistence type="predicted"/>
<dbReference type="AlphaFoldDB" id="A0A1Y6FE90"/>
<evidence type="ECO:0000313" key="2">
    <source>
        <dbReference type="EMBL" id="SMQ72969.1"/>
    </source>
</evidence>
<feature type="domain" description="Methyltransferase type 12" evidence="1">
    <location>
        <begin position="45"/>
        <end position="139"/>
    </location>
</feature>
<dbReference type="GO" id="GO:0008168">
    <property type="term" value="F:methyltransferase activity"/>
    <property type="evidence" value="ECO:0007669"/>
    <property type="project" value="UniProtKB-KW"/>
</dbReference>